<evidence type="ECO:0000313" key="1">
    <source>
        <dbReference type="EMBL" id="WZL75160.1"/>
    </source>
</evidence>
<dbReference type="RefSeq" id="WP_369017306.1">
    <property type="nucleotide sequence ID" value="NZ_CP121689.1"/>
</dbReference>
<dbReference type="EMBL" id="CP121689">
    <property type="protein sequence ID" value="WZL75160.1"/>
    <property type="molecule type" value="Genomic_DNA"/>
</dbReference>
<sequence length="246" mass="28005">MPETLLRADLHIHSVLSPCAQREMLPHCIVLEALQKKLDVIAVTDHNACENVGLTMELGQRFGLWVVPGIEVESKEEIHFLCFFPTLDLLALFNREVDANLSRIPINEEIWGEEWVIDEEGGIKAKKKYLLTYPTQLSAEELITLARKYQGFVVPSHIDRASYSVLANLGFIPREWGIETIEISSWQKAETLRGNVSLGEYVLVSFSDAHSLSEIGRTFTLLEIQKRDWTSLLQALTTRKFFPHQS</sequence>
<keyword evidence="2" id="KW-1185">Reference proteome</keyword>
<dbReference type="Gene3D" id="3.20.20.140">
    <property type="entry name" value="Metal-dependent hydrolases"/>
    <property type="match status" value="1"/>
</dbReference>
<dbReference type="CDD" id="cd07432">
    <property type="entry name" value="PHP_HisPPase"/>
    <property type="match status" value="1"/>
</dbReference>
<reference evidence="1 2" key="1">
    <citation type="submission" date="2023-03" db="EMBL/GenBank/DDBJ databases">
        <title>Novel Species.</title>
        <authorList>
            <person name="Ma S."/>
        </authorList>
    </citation>
    <scope>NUCLEOTIDE SEQUENCE [LARGE SCALE GENOMIC DNA]</scope>
    <source>
        <strain evidence="1 2">B11</strain>
    </source>
</reference>
<dbReference type="Pfam" id="PF13263">
    <property type="entry name" value="PHP_C"/>
    <property type="match status" value="1"/>
</dbReference>
<accession>A0ABZ2YBU4</accession>
<gene>
    <name evidence="1" type="ORF">QBE54_06035</name>
</gene>
<proteinExistence type="predicted"/>
<dbReference type="PANTHER" id="PTHR42924">
    <property type="entry name" value="EXONUCLEASE"/>
    <property type="match status" value="1"/>
</dbReference>
<name>A0ABZ2YBU4_9BACT</name>
<dbReference type="SUPFAM" id="SSF89550">
    <property type="entry name" value="PHP domain-like"/>
    <property type="match status" value="1"/>
</dbReference>
<dbReference type="PANTHER" id="PTHR42924:SF3">
    <property type="entry name" value="POLYMERASE_HISTIDINOL PHOSPHATASE N-TERMINAL DOMAIN-CONTAINING PROTEIN"/>
    <property type="match status" value="1"/>
</dbReference>
<protein>
    <recommendedName>
        <fullName evidence="3">PHP domain-containing protein</fullName>
    </recommendedName>
</protein>
<evidence type="ECO:0008006" key="3">
    <source>
        <dbReference type="Google" id="ProtNLM"/>
    </source>
</evidence>
<evidence type="ECO:0000313" key="2">
    <source>
        <dbReference type="Proteomes" id="UP001461341"/>
    </source>
</evidence>
<organism evidence="1 2">
    <name type="scientific">Thermatribacter velox</name>
    <dbReference type="NCBI Taxonomy" id="3039681"/>
    <lineage>
        <taxon>Bacteria</taxon>
        <taxon>Pseudomonadati</taxon>
        <taxon>Atribacterota</taxon>
        <taxon>Atribacteria</taxon>
        <taxon>Atribacterales</taxon>
        <taxon>Thermatribacteraceae</taxon>
        <taxon>Thermatribacter</taxon>
    </lineage>
</organism>
<dbReference type="Proteomes" id="UP001461341">
    <property type="component" value="Chromosome"/>
</dbReference>
<dbReference type="InterPro" id="IPR016195">
    <property type="entry name" value="Pol/histidinol_Pase-like"/>
</dbReference>
<dbReference type="InterPro" id="IPR052018">
    <property type="entry name" value="PHP_domain"/>
</dbReference>